<feature type="non-terminal residue" evidence="2">
    <location>
        <position position="1"/>
    </location>
</feature>
<gene>
    <name evidence="2" type="ORF">SPIL2461_LOCUS19601</name>
</gene>
<dbReference type="OrthoDB" id="47172at2759"/>
<sequence length="537" mass="59854">MDLEAYSWACGSSIRCIAESQDNNDPAQENDAEKKRSEEKAVLGAQGLVSVWAAAVRVAAELGDVEDIEEELGPHAAAILSASKFAWNDDDEAEISEEEDSCRMEAAPDERVLTEAPPQPQPGLMQLQALPPDKNEKVEEAVEGLDGFLGLLSAWSDDAPASRLLEEARHSKTQGLVHHKASLGRAPEPRGGKPLSKDSLAKLRERFPQSRAPSPPAETRHWRRLDFELYFGPALSSDGVLQPRSEPAPSTEELLAQEMRQTSKASPLLAEMRMRLAQEKVAQPPPEYAAFCQHLLESYGNIRTFQASEVLPVPRSRRAPDILKSPVCIEKQRGWKMRSWGIAYWSYECGQAACDCFRRYPPSSESGSSSTRVRARVDEFSKYMTILRDMDPQCKEENYMAYPRYLACWSPFGIPKLKSLWEQDLKSGRKLWGPPGLKDLSAKWFDMCCLAVGLNFEPELAQQDTMQFGPPGTLTGLYVEDCAAHVWHAQIQGRRMFALFAPQESANLLEKQNAPTVDADTHTRNRTSSVELFASGQ</sequence>
<feature type="region of interest" description="Disordered" evidence="1">
    <location>
        <begin position="173"/>
        <end position="196"/>
    </location>
</feature>
<evidence type="ECO:0000313" key="2">
    <source>
        <dbReference type="EMBL" id="CAE7697914.1"/>
    </source>
</evidence>
<dbReference type="Proteomes" id="UP000649617">
    <property type="component" value="Unassembled WGS sequence"/>
</dbReference>
<dbReference type="EMBL" id="CAJNIZ010044686">
    <property type="protein sequence ID" value="CAE7697914.1"/>
    <property type="molecule type" value="Genomic_DNA"/>
</dbReference>
<reference evidence="2" key="1">
    <citation type="submission" date="2021-02" db="EMBL/GenBank/DDBJ databases">
        <authorList>
            <person name="Dougan E. K."/>
            <person name="Rhodes N."/>
            <person name="Thang M."/>
            <person name="Chan C."/>
        </authorList>
    </citation>
    <scope>NUCLEOTIDE SEQUENCE</scope>
</reference>
<name>A0A812WRT8_SYMPI</name>
<dbReference type="AlphaFoldDB" id="A0A812WRT8"/>
<comment type="caution">
    <text evidence="2">The sequence shown here is derived from an EMBL/GenBank/DDBJ whole genome shotgun (WGS) entry which is preliminary data.</text>
</comment>
<accession>A0A812WRT8</accession>
<keyword evidence="3" id="KW-1185">Reference proteome</keyword>
<protein>
    <submittedName>
        <fullName evidence="2">Uncharacterized protein</fullName>
    </submittedName>
</protein>
<feature type="compositionally biased region" description="Basic and acidic residues" evidence="1">
    <location>
        <begin position="187"/>
        <end position="196"/>
    </location>
</feature>
<dbReference type="SUPFAM" id="SSF51197">
    <property type="entry name" value="Clavaminate synthase-like"/>
    <property type="match status" value="1"/>
</dbReference>
<evidence type="ECO:0000256" key="1">
    <source>
        <dbReference type="SAM" id="MobiDB-lite"/>
    </source>
</evidence>
<evidence type="ECO:0000313" key="3">
    <source>
        <dbReference type="Proteomes" id="UP000649617"/>
    </source>
</evidence>
<feature type="region of interest" description="Disordered" evidence="1">
    <location>
        <begin position="19"/>
        <end position="38"/>
    </location>
</feature>
<proteinExistence type="predicted"/>
<organism evidence="2 3">
    <name type="scientific">Symbiodinium pilosum</name>
    <name type="common">Dinoflagellate</name>
    <dbReference type="NCBI Taxonomy" id="2952"/>
    <lineage>
        <taxon>Eukaryota</taxon>
        <taxon>Sar</taxon>
        <taxon>Alveolata</taxon>
        <taxon>Dinophyceae</taxon>
        <taxon>Suessiales</taxon>
        <taxon>Symbiodiniaceae</taxon>
        <taxon>Symbiodinium</taxon>
    </lineage>
</organism>
<dbReference type="Gene3D" id="2.60.120.650">
    <property type="entry name" value="Cupin"/>
    <property type="match status" value="1"/>
</dbReference>